<accession>A0A239HAP4</accession>
<reference evidence="2 3" key="1">
    <citation type="submission" date="2017-06" db="EMBL/GenBank/DDBJ databases">
        <authorList>
            <person name="Kim H.J."/>
            <person name="Triplett B.A."/>
        </authorList>
    </citation>
    <scope>NUCLEOTIDE SEQUENCE [LARGE SCALE GENOMIC DNA]</scope>
    <source>
        <strain evidence="2 3">DSM 19307</strain>
    </source>
</reference>
<sequence length="117" mass="13871">MKNLQEKINDLNDLVLQGKALDAFEKYYADDVVMQENEAAPTLGKSANRKREIEFLNNITDFRSAIPAKITVGENTTMVEWHYDYTHKEWGVRKYSQISVQEWENEKIIREKFYYNT</sequence>
<dbReference type="Gene3D" id="3.10.450.50">
    <property type="match status" value="1"/>
</dbReference>
<dbReference type="EMBL" id="FZPD01000002">
    <property type="protein sequence ID" value="SNS78205.1"/>
    <property type="molecule type" value="Genomic_DNA"/>
</dbReference>
<dbReference type="RefSeq" id="WP_089355968.1">
    <property type="nucleotide sequence ID" value="NZ_FZPD01000002.1"/>
</dbReference>
<dbReference type="OrthoDB" id="336094at2"/>
<protein>
    <submittedName>
        <fullName evidence="2">SnoaL-like domain-containing protein</fullName>
    </submittedName>
</protein>
<dbReference type="AlphaFoldDB" id="A0A239HAP4"/>
<dbReference type="PANTHER" id="PTHR34003">
    <property type="entry name" value="BLL2395 PROTEIN"/>
    <property type="match status" value="1"/>
</dbReference>
<dbReference type="SUPFAM" id="SSF54427">
    <property type="entry name" value="NTF2-like"/>
    <property type="match status" value="1"/>
</dbReference>
<dbReference type="InterPro" id="IPR046860">
    <property type="entry name" value="SnoaL_5"/>
</dbReference>
<evidence type="ECO:0000259" key="1">
    <source>
        <dbReference type="Pfam" id="PF20409"/>
    </source>
</evidence>
<evidence type="ECO:0000313" key="2">
    <source>
        <dbReference type="EMBL" id="SNS78205.1"/>
    </source>
</evidence>
<keyword evidence="3" id="KW-1185">Reference proteome</keyword>
<proteinExistence type="predicted"/>
<organism evidence="2 3">
    <name type="scientific">Ekhidna lutea</name>
    <dbReference type="NCBI Taxonomy" id="447679"/>
    <lineage>
        <taxon>Bacteria</taxon>
        <taxon>Pseudomonadati</taxon>
        <taxon>Bacteroidota</taxon>
        <taxon>Cytophagia</taxon>
        <taxon>Cytophagales</taxon>
        <taxon>Reichenbachiellaceae</taxon>
        <taxon>Ekhidna</taxon>
    </lineage>
</organism>
<name>A0A239HAP4_EKHLU</name>
<dbReference type="Pfam" id="PF20409">
    <property type="entry name" value="SnoaL_5"/>
    <property type="match status" value="1"/>
</dbReference>
<dbReference type="Proteomes" id="UP000198393">
    <property type="component" value="Unassembled WGS sequence"/>
</dbReference>
<dbReference type="PANTHER" id="PTHR34003:SF2">
    <property type="entry name" value="SNOAL-LIKE DOMAIN-CONTAINING PROTEIN"/>
    <property type="match status" value="1"/>
</dbReference>
<gene>
    <name evidence="2" type="ORF">SAMN05421640_1217</name>
</gene>
<dbReference type="InterPro" id="IPR032710">
    <property type="entry name" value="NTF2-like_dom_sf"/>
</dbReference>
<evidence type="ECO:0000313" key="3">
    <source>
        <dbReference type="Proteomes" id="UP000198393"/>
    </source>
</evidence>
<feature type="domain" description="SnoaL-like" evidence="1">
    <location>
        <begin position="8"/>
        <end position="115"/>
    </location>
</feature>